<dbReference type="EMBL" id="JAHLJV010000019">
    <property type="protein sequence ID" value="KAK1594554.1"/>
    <property type="molecule type" value="Genomic_DNA"/>
</dbReference>
<keyword evidence="4" id="KW-1185">Reference proteome</keyword>
<protein>
    <submittedName>
        <fullName evidence="3">Uncharacterized protein</fullName>
    </submittedName>
</protein>
<proteinExistence type="predicted"/>
<keyword evidence="2" id="KW-1133">Transmembrane helix</keyword>
<keyword evidence="2" id="KW-0472">Membrane</keyword>
<keyword evidence="2" id="KW-0812">Transmembrane</keyword>
<reference evidence="3" key="1">
    <citation type="submission" date="2021-06" db="EMBL/GenBank/DDBJ databases">
        <title>Comparative genomics, transcriptomics and evolutionary studies reveal genomic signatures of adaptation to plant cell wall in hemibiotrophic fungi.</title>
        <authorList>
            <consortium name="DOE Joint Genome Institute"/>
            <person name="Baroncelli R."/>
            <person name="Diaz J.F."/>
            <person name="Benocci T."/>
            <person name="Peng M."/>
            <person name="Battaglia E."/>
            <person name="Haridas S."/>
            <person name="Andreopoulos W."/>
            <person name="Labutti K."/>
            <person name="Pangilinan J."/>
            <person name="Floch G.L."/>
            <person name="Makela M.R."/>
            <person name="Henrissat B."/>
            <person name="Grigoriev I.V."/>
            <person name="Crouch J.A."/>
            <person name="De Vries R.P."/>
            <person name="Sukno S.A."/>
            <person name="Thon M.R."/>
        </authorList>
    </citation>
    <scope>NUCLEOTIDE SEQUENCE</scope>
    <source>
        <strain evidence="3">CBS 125086</strain>
    </source>
</reference>
<feature type="region of interest" description="Disordered" evidence="1">
    <location>
        <begin position="166"/>
        <end position="185"/>
    </location>
</feature>
<sequence length="185" mass="19691">MHDAGVRYKTFIAAAGALFEPASRAFFFFFFSSSFFFLFSFPPTTVNCLLTPPPHADVGGLGELLHRLRGRGSRPIEAPDSRDLRPICVCVCVCVCGVHPGVVSLTLGDVCVCERVSLSIQLHLSAPSIAAAAAAAVASVLRPSGMLTVVGRLGIVSMSKDNPEVTARYATNGPAERRQAERRGI</sequence>
<accession>A0AAD8Q493</accession>
<evidence type="ECO:0000256" key="2">
    <source>
        <dbReference type="SAM" id="Phobius"/>
    </source>
</evidence>
<evidence type="ECO:0000256" key="1">
    <source>
        <dbReference type="SAM" id="MobiDB-lite"/>
    </source>
</evidence>
<feature type="transmembrane region" description="Helical" evidence="2">
    <location>
        <begin position="21"/>
        <end position="41"/>
    </location>
</feature>
<name>A0AAD8Q493_9PEZI</name>
<feature type="compositionally biased region" description="Basic and acidic residues" evidence="1">
    <location>
        <begin position="175"/>
        <end position="185"/>
    </location>
</feature>
<dbReference type="AlphaFoldDB" id="A0AAD8Q493"/>
<dbReference type="RefSeq" id="XP_060415716.1">
    <property type="nucleotide sequence ID" value="XM_060550874.1"/>
</dbReference>
<organism evidence="3 4">
    <name type="scientific">Colletotrichum navitas</name>
    <dbReference type="NCBI Taxonomy" id="681940"/>
    <lineage>
        <taxon>Eukaryota</taxon>
        <taxon>Fungi</taxon>
        <taxon>Dikarya</taxon>
        <taxon>Ascomycota</taxon>
        <taxon>Pezizomycotina</taxon>
        <taxon>Sordariomycetes</taxon>
        <taxon>Hypocreomycetidae</taxon>
        <taxon>Glomerellales</taxon>
        <taxon>Glomerellaceae</taxon>
        <taxon>Colletotrichum</taxon>
        <taxon>Colletotrichum graminicola species complex</taxon>
    </lineage>
</organism>
<dbReference type="GeneID" id="85435114"/>
<evidence type="ECO:0000313" key="3">
    <source>
        <dbReference type="EMBL" id="KAK1594554.1"/>
    </source>
</evidence>
<gene>
    <name evidence="3" type="ORF">LY79DRAFT_132242</name>
</gene>
<dbReference type="Proteomes" id="UP001230504">
    <property type="component" value="Unassembled WGS sequence"/>
</dbReference>
<comment type="caution">
    <text evidence="3">The sequence shown here is derived from an EMBL/GenBank/DDBJ whole genome shotgun (WGS) entry which is preliminary data.</text>
</comment>
<evidence type="ECO:0000313" key="4">
    <source>
        <dbReference type="Proteomes" id="UP001230504"/>
    </source>
</evidence>